<name>A0ABZ1YW03_9NOCA</name>
<organism evidence="1 2">
    <name type="scientific">Nocardia vinacea</name>
    <dbReference type="NCBI Taxonomy" id="96468"/>
    <lineage>
        <taxon>Bacteria</taxon>
        <taxon>Bacillati</taxon>
        <taxon>Actinomycetota</taxon>
        <taxon>Actinomycetes</taxon>
        <taxon>Mycobacteriales</taxon>
        <taxon>Nocardiaceae</taxon>
        <taxon>Nocardia</taxon>
    </lineage>
</organism>
<proteinExistence type="predicted"/>
<dbReference type="Proteomes" id="UP001432062">
    <property type="component" value="Chromosome"/>
</dbReference>
<dbReference type="RefSeq" id="WP_329411452.1">
    <property type="nucleotide sequence ID" value="NZ_CP109441.1"/>
</dbReference>
<evidence type="ECO:0000313" key="2">
    <source>
        <dbReference type="Proteomes" id="UP001432062"/>
    </source>
</evidence>
<evidence type="ECO:0000313" key="1">
    <source>
        <dbReference type="EMBL" id="WUV47393.1"/>
    </source>
</evidence>
<accession>A0ABZ1YW03</accession>
<dbReference type="EMBL" id="CP109441">
    <property type="protein sequence ID" value="WUV47393.1"/>
    <property type="molecule type" value="Genomic_DNA"/>
</dbReference>
<keyword evidence="2" id="KW-1185">Reference proteome</keyword>
<reference evidence="1" key="1">
    <citation type="submission" date="2022-10" db="EMBL/GenBank/DDBJ databases">
        <title>The complete genomes of actinobacterial strains from the NBC collection.</title>
        <authorList>
            <person name="Joergensen T.S."/>
            <person name="Alvarez Arevalo M."/>
            <person name="Sterndorff E.B."/>
            <person name="Faurdal D."/>
            <person name="Vuksanovic O."/>
            <person name="Mourched A.-S."/>
            <person name="Charusanti P."/>
            <person name="Shaw S."/>
            <person name="Blin K."/>
            <person name="Weber T."/>
        </authorList>
    </citation>
    <scope>NUCLEOTIDE SEQUENCE</scope>
    <source>
        <strain evidence="1">NBC_01482</strain>
    </source>
</reference>
<gene>
    <name evidence="1" type="ORF">OG563_03900</name>
</gene>
<protein>
    <submittedName>
        <fullName evidence="1">Uncharacterized protein</fullName>
    </submittedName>
</protein>
<sequence>MLFDELGLRRPEFVTTKEQLGELDSAFDSRLGFYGSYLSGAKLFQQTTHDRALHFEFDDMTLLRYIRWYLRHIGDTGQVGGDVAAAV</sequence>